<reference evidence="3" key="2">
    <citation type="journal article" date="2001" name="Appl. Environ. Microbiol.">
        <title>The group I strain of Streptococcus mutans, UA140, produces both the lantibiotic mutacin I and a nonlantibiotic bacteriocin, mutacin IV.</title>
        <authorList>
            <person name="Qi F."/>
            <person name="Chen P."/>
            <person name="Caufield P.W."/>
        </authorList>
    </citation>
    <scope>NUCLEOTIDE SEQUENCE</scope>
    <source>
        <strain evidence="3">UA140</strain>
    </source>
</reference>
<protein>
    <submittedName>
        <fullName evidence="3">MutB</fullName>
    </submittedName>
</protein>
<evidence type="ECO:0000313" key="3">
    <source>
        <dbReference type="EMBL" id="AAG48566.1"/>
    </source>
</evidence>
<dbReference type="AlphaFoldDB" id="Q9F0G4"/>
<dbReference type="EMBL" id="AF238860">
    <property type="protein sequence ID" value="AAG48566.1"/>
    <property type="molecule type" value="Genomic_DNA"/>
</dbReference>
<accession>Q9F0G4</accession>
<sequence>MNDFQFQDYFMYRKPLGNFSNFLSITDMMDPIELLHNDSIFAEGVYLASPSLRSSINKLENQIASTKEKKNAKETIFQYYARYNTRPTPFGLFSSIGIGGFSTHPRKEKSCYEKSVNVDLFWAYKVADKLESMPEILNTLKVVANNALQKSNDFWLLDTRSHFGLMNSRSDIREDITVKSNQLIDYVINCTEEPISYQTLIDDIAEKFSQSSDDVKEYLQKLIKEEFLITELKFSLIEDNPLDWFINILERDQNNSELLEKLTEIKAMIQDYTDRNIGEGNNSILALENKMSQIVKANAYLRVDLYDHAELKLAQHTKSSLQNILKVLSSFSSAVNSQKEIKNYHEKFIARYGYERLVPLQLLLNSTSGLGFPKGYSQTEVSKQNNEDSKNQKIIEFLQRKFEKALRDGKEIILSDDDLKDLNFDTEQQISGELYCFYNFKSKKLEVSSLGVSQILGNTFGRFHSKLPNTIVTKNVNKTKEIFTEAYPNTIITQLNEVPYFGRGGNIMISNSLKSHQLELRNYTTKKEMSINDIYVGATSEELYFYSKKYEKRVIFVMNNMFNYINGSKLLRFLLEVSNSDFQNITPITLGSLDSYNHVPAIIYKDIIIKPETWDIRKSEAKTLDSLKNWLTNNNVPPFVRMKYTDQIIYLDLSRTIDLTMLFQSIKKHSFIQLLDVHSVCTNDTEILELVVPFTRSDVNAHQIYHYAQNIYTLEDSGSKEKYFYAKIYVNKQRQTSFLQKEYPLLLNYLKLPENLQWFYIRYKDDGKDSIRLRIRYVEDKQLVQLYSRFIEWATKARKNIQISGYEISEYIPESARYGGKKYSSIIHSFFYYDSILDLLLQKKAEQTIEVRTSLSIIRMFLMMKLSLQDQQKLIKNLFDGKHKLKYEKEYHNSISLLLDNLCTKNQTDEADIFCVMNMKKITEKISSVLKQKDLTTDWQRILGSLIHMRCNRVYGINSELERKTMFIVDKVINSKRYTDMFLEVGNETK</sequence>
<dbReference type="Pfam" id="PF14028">
    <property type="entry name" value="Lant_dehydr_C"/>
    <property type="match status" value="1"/>
</dbReference>
<evidence type="ECO:0000259" key="2">
    <source>
        <dbReference type="Pfam" id="PF14028"/>
    </source>
</evidence>
<feature type="domain" description="Thiopeptide-type bacteriocin biosynthesis" evidence="2">
    <location>
        <begin position="725"/>
        <end position="969"/>
    </location>
</feature>
<gene>
    <name evidence="3" type="primary">mutB</name>
</gene>
<dbReference type="Pfam" id="PF04738">
    <property type="entry name" value="Lant_dehydr_N"/>
    <property type="match status" value="1"/>
</dbReference>
<reference evidence="3" key="1">
    <citation type="journal article" date="2000" name="Appl. Environ. Microbiol.">
        <title>Purification and biochemical characterization of mutacin I from the group I strain of Streptococcus mutans, CH43, and genetic analysis of mutacin I biosynthesis genes.</title>
        <authorList>
            <person name="Qi F."/>
            <person name="Chen P."/>
            <person name="Caufield P.W."/>
        </authorList>
    </citation>
    <scope>NUCLEOTIDE SEQUENCE</scope>
    <source>
        <strain evidence="3">UA140</strain>
    </source>
</reference>
<dbReference type="NCBIfam" id="TIGR03891">
    <property type="entry name" value="thiopep_ocin"/>
    <property type="match status" value="1"/>
</dbReference>
<feature type="domain" description="Lantibiotic dehydratase N-terminal" evidence="1">
    <location>
        <begin position="38"/>
        <end position="662"/>
    </location>
</feature>
<name>Q9F0G4_STRMG</name>
<proteinExistence type="predicted"/>
<evidence type="ECO:0000259" key="1">
    <source>
        <dbReference type="Pfam" id="PF04738"/>
    </source>
</evidence>
<dbReference type="InterPro" id="IPR006827">
    <property type="entry name" value="Lant_deHydtase_N"/>
</dbReference>
<organism evidence="3">
    <name type="scientific">Streptococcus mutans</name>
    <dbReference type="NCBI Taxonomy" id="1309"/>
    <lineage>
        <taxon>Bacteria</taxon>
        <taxon>Bacillati</taxon>
        <taxon>Bacillota</taxon>
        <taxon>Bacilli</taxon>
        <taxon>Lactobacillales</taxon>
        <taxon>Streptococcaceae</taxon>
        <taxon>Streptococcus</taxon>
    </lineage>
</organism>
<dbReference type="InterPro" id="IPR023809">
    <property type="entry name" value="Thiopep_bacteriocin_synth_dom"/>
</dbReference>